<evidence type="ECO:0000313" key="4">
    <source>
        <dbReference type="Proteomes" id="UP001206128"/>
    </source>
</evidence>
<organism evidence="3 4">
    <name type="scientific">Goodfellowiella coeruleoviolacea</name>
    <dbReference type="NCBI Taxonomy" id="334858"/>
    <lineage>
        <taxon>Bacteria</taxon>
        <taxon>Bacillati</taxon>
        <taxon>Actinomycetota</taxon>
        <taxon>Actinomycetes</taxon>
        <taxon>Pseudonocardiales</taxon>
        <taxon>Pseudonocardiaceae</taxon>
        <taxon>Goodfellowiella</taxon>
    </lineage>
</organism>
<dbReference type="RefSeq" id="WP_253770468.1">
    <property type="nucleotide sequence ID" value="NZ_JAMTCK010000005.1"/>
</dbReference>
<dbReference type="InterPro" id="IPR053853">
    <property type="entry name" value="FitA-like_RHH"/>
</dbReference>
<reference evidence="3" key="1">
    <citation type="submission" date="2022-06" db="EMBL/GenBank/DDBJ databases">
        <title>Genomic Encyclopedia of Archaeal and Bacterial Type Strains, Phase II (KMG-II): from individual species to whole genera.</title>
        <authorList>
            <person name="Goeker M."/>
        </authorList>
    </citation>
    <scope>NUCLEOTIDE SEQUENCE</scope>
    <source>
        <strain evidence="3">DSM 43935</strain>
    </source>
</reference>
<accession>A0AAE3GCF4</accession>
<protein>
    <recommendedName>
        <fullName evidence="2">Antitoxin FitA-like ribbon-helix-helix domain-containing protein</fullName>
    </recommendedName>
</protein>
<proteinExistence type="predicted"/>
<dbReference type="GO" id="GO:0006355">
    <property type="term" value="P:regulation of DNA-templated transcription"/>
    <property type="evidence" value="ECO:0007669"/>
    <property type="project" value="InterPro"/>
</dbReference>
<dbReference type="InterPro" id="IPR010985">
    <property type="entry name" value="Ribbon_hlx_hlx"/>
</dbReference>
<dbReference type="Proteomes" id="UP001206128">
    <property type="component" value="Unassembled WGS sequence"/>
</dbReference>
<dbReference type="Pfam" id="PF22513">
    <property type="entry name" value="FitA-like_RHH"/>
    <property type="match status" value="1"/>
</dbReference>
<evidence type="ECO:0000313" key="3">
    <source>
        <dbReference type="EMBL" id="MCP2165550.1"/>
    </source>
</evidence>
<comment type="caution">
    <text evidence="3">The sequence shown here is derived from an EMBL/GenBank/DDBJ whole genome shotgun (WGS) entry which is preliminary data.</text>
</comment>
<dbReference type="EMBL" id="JAMTCK010000005">
    <property type="protein sequence ID" value="MCP2165550.1"/>
    <property type="molecule type" value="Genomic_DNA"/>
</dbReference>
<dbReference type="SUPFAM" id="SSF47598">
    <property type="entry name" value="Ribbon-helix-helix"/>
    <property type="match status" value="1"/>
</dbReference>
<feature type="region of interest" description="Disordered" evidence="1">
    <location>
        <begin position="53"/>
        <end position="84"/>
    </location>
</feature>
<evidence type="ECO:0000256" key="1">
    <source>
        <dbReference type="SAM" id="MobiDB-lite"/>
    </source>
</evidence>
<feature type="compositionally biased region" description="Basic and acidic residues" evidence="1">
    <location>
        <begin position="71"/>
        <end position="84"/>
    </location>
</feature>
<keyword evidence="4" id="KW-1185">Reference proteome</keyword>
<name>A0AAE3GCF4_9PSEU</name>
<dbReference type="AlphaFoldDB" id="A0AAE3GCF4"/>
<sequence>MVALQIRNVPEHVRAALVERARVRGQSLQAFLLALVEAEAQRSTNRAVLARFSGRTDGSRSAGGETANELRALREQRDQALDGH</sequence>
<feature type="domain" description="Antitoxin FitA-like ribbon-helix-helix" evidence="2">
    <location>
        <begin position="4"/>
        <end position="38"/>
    </location>
</feature>
<gene>
    <name evidence="3" type="ORF">LX83_002408</name>
</gene>
<evidence type="ECO:0000259" key="2">
    <source>
        <dbReference type="Pfam" id="PF22513"/>
    </source>
</evidence>